<dbReference type="WBParaSite" id="SSLN_0001425801-mRNA-1">
    <property type="protein sequence ID" value="SSLN_0001425801-mRNA-1"/>
    <property type="gene ID" value="SSLN_0001425801"/>
</dbReference>
<evidence type="ECO:0000313" key="1">
    <source>
        <dbReference type="EMBL" id="VDM00129.1"/>
    </source>
</evidence>
<organism evidence="3">
    <name type="scientific">Schistocephalus solidus</name>
    <name type="common">Tapeworm</name>
    <dbReference type="NCBI Taxonomy" id="70667"/>
    <lineage>
        <taxon>Eukaryota</taxon>
        <taxon>Metazoa</taxon>
        <taxon>Spiralia</taxon>
        <taxon>Lophotrochozoa</taxon>
        <taxon>Platyhelminthes</taxon>
        <taxon>Cestoda</taxon>
        <taxon>Eucestoda</taxon>
        <taxon>Diphyllobothriidea</taxon>
        <taxon>Diphyllobothriidae</taxon>
        <taxon>Schistocephalus</taxon>
    </lineage>
</organism>
<reference evidence="1 2" key="2">
    <citation type="submission" date="2018-11" db="EMBL/GenBank/DDBJ databases">
        <authorList>
            <consortium name="Pathogen Informatics"/>
        </authorList>
    </citation>
    <scope>NUCLEOTIDE SEQUENCE [LARGE SCALE GENOMIC DNA]</scope>
    <source>
        <strain evidence="1 2">NST_G2</strain>
    </source>
</reference>
<keyword evidence="2" id="KW-1185">Reference proteome</keyword>
<sequence length="204" mass="22645">MLISRSFLALTIAPSDSEPLRGLVNRLDEQVVALRGEKYYQVPVPRLELHPARLLPHRKAKEGISQDEAVLCADSQEKQAIIIEALVIMGALHSSPCGMDDWMTHKAEEIQGYVKGIKWKNFHAAIKTVYGPTAKRATALLSTDGTTLFTVIAMSAMTYPCAMHSLERAPSPLRPLIFLFPSNPEMRYKNMILCKSNKANTPLA</sequence>
<dbReference type="EMBL" id="UYSU01038330">
    <property type="protein sequence ID" value="VDM00129.1"/>
    <property type="molecule type" value="Genomic_DNA"/>
</dbReference>
<evidence type="ECO:0000313" key="2">
    <source>
        <dbReference type="Proteomes" id="UP000275846"/>
    </source>
</evidence>
<protein>
    <submittedName>
        <fullName evidence="3">DDE_Tnp_1_7 domain-containing protein</fullName>
    </submittedName>
</protein>
<proteinExistence type="predicted"/>
<evidence type="ECO:0000313" key="3">
    <source>
        <dbReference type="WBParaSite" id="SSLN_0001425801-mRNA-1"/>
    </source>
</evidence>
<accession>A0A183TB95</accession>
<gene>
    <name evidence="1" type="ORF">SSLN_LOCUS13743</name>
</gene>
<name>A0A183TB95_SCHSO</name>
<dbReference type="AlphaFoldDB" id="A0A183TB95"/>
<reference evidence="3" key="1">
    <citation type="submission" date="2016-06" db="UniProtKB">
        <authorList>
            <consortium name="WormBaseParasite"/>
        </authorList>
    </citation>
    <scope>IDENTIFICATION</scope>
</reference>
<dbReference type="Proteomes" id="UP000275846">
    <property type="component" value="Unassembled WGS sequence"/>
</dbReference>